<sequence length="183" mass="19505">MVPPPLGFLLALQGGLLLLGASGMLLLGLPFGQAGPKELFYALGLFLALAALEEAFRHLFPASFQEAESLHRALGEALRRAGVGPAILLLLALLSGVAEEVFFRGLLQSLLMAWLGPSGLFLQALVFALLHPAPRRALAYPVYTGLAGLLFGLTYLLTGSLLPSILAHFLHNARGFYEISTRS</sequence>
<accession>A0A0N0IRB0</accession>
<evidence type="ECO:0000313" key="3">
    <source>
        <dbReference type="EMBL" id="KPD32477.1"/>
    </source>
</evidence>
<dbReference type="PANTHER" id="PTHR43592">
    <property type="entry name" value="CAAX AMINO TERMINAL PROTEASE"/>
    <property type="match status" value="1"/>
</dbReference>
<dbReference type="PATRIC" id="fig|37636.3.peg.2429"/>
<keyword evidence="1" id="KW-0812">Transmembrane</keyword>
<gene>
    <name evidence="3" type="ORF">AN926_03475</name>
</gene>
<protein>
    <submittedName>
        <fullName evidence="3">CAAX protease</fullName>
    </submittedName>
</protein>
<keyword evidence="3" id="KW-0645">Protease</keyword>
<keyword evidence="1" id="KW-1133">Transmembrane helix</keyword>
<dbReference type="EMBL" id="LJJR01000007">
    <property type="protein sequence ID" value="KPD32477.1"/>
    <property type="molecule type" value="Genomic_DNA"/>
</dbReference>
<feature type="transmembrane region" description="Helical" evidence="1">
    <location>
        <begin position="77"/>
        <end position="98"/>
    </location>
</feature>
<dbReference type="PANTHER" id="PTHR43592:SF15">
    <property type="entry name" value="CAAX AMINO TERMINAL PROTEASE FAMILY PROTEIN"/>
    <property type="match status" value="1"/>
</dbReference>
<evidence type="ECO:0000259" key="2">
    <source>
        <dbReference type="Pfam" id="PF02517"/>
    </source>
</evidence>
<keyword evidence="1" id="KW-0472">Membrane</keyword>
<dbReference type="GO" id="GO:0006508">
    <property type="term" value="P:proteolysis"/>
    <property type="evidence" value="ECO:0007669"/>
    <property type="project" value="UniProtKB-KW"/>
</dbReference>
<evidence type="ECO:0000256" key="1">
    <source>
        <dbReference type="SAM" id="Phobius"/>
    </source>
</evidence>
<organism evidence="3 4">
    <name type="scientific">Thermus scotoductus</name>
    <dbReference type="NCBI Taxonomy" id="37636"/>
    <lineage>
        <taxon>Bacteria</taxon>
        <taxon>Thermotogati</taxon>
        <taxon>Deinococcota</taxon>
        <taxon>Deinococci</taxon>
        <taxon>Thermales</taxon>
        <taxon>Thermaceae</taxon>
        <taxon>Thermus</taxon>
    </lineage>
</organism>
<dbReference type="InterPro" id="IPR003675">
    <property type="entry name" value="Rce1/LyrA-like_dom"/>
</dbReference>
<feature type="domain" description="CAAX prenyl protease 2/Lysostaphin resistance protein A-like" evidence="2">
    <location>
        <begin position="86"/>
        <end position="173"/>
    </location>
</feature>
<feature type="transmembrane region" description="Helical" evidence="1">
    <location>
        <begin position="39"/>
        <end position="56"/>
    </location>
</feature>
<comment type="caution">
    <text evidence="3">The sequence shown here is derived from an EMBL/GenBank/DDBJ whole genome shotgun (WGS) entry which is preliminary data.</text>
</comment>
<evidence type="ECO:0000313" key="4">
    <source>
        <dbReference type="Proteomes" id="UP000053099"/>
    </source>
</evidence>
<name>A0A0N0IRB0_THESC</name>
<keyword evidence="3" id="KW-0378">Hydrolase</keyword>
<dbReference type="Pfam" id="PF02517">
    <property type="entry name" value="Rce1-like"/>
    <property type="match status" value="1"/>
</dbReference>
<feature type="transmembrane region" description="Helical" evidence="1">
    <location>
        <begin position="110"/>
        <end position="130"/>
    </location>
</feature>
<dbReference type="AlphaFoldDB" id="A0A0N0IRB0"/>
<dbReference type="GO" id="GO:0080120">
    <property type="term" value="P:CAAX-box protein maturation"/>
    <property type="evidence" value="ECO:0007669"/>
    <property type="project" value="UniProtKB-ARBA"/>
</dbReference>
<dbReference type="Proteomes" id="UP000053099">
    <property type="component" value="Unassembled WGS sequence"/>
</dbReference>
<proteinExistence type="predicted"/>
<reference evidence="3 4" key="1">
    <citation type="submission" date="2015-09" db="EMBL/GenBank/DDBJ databases">
        <title>Draft genome sequence of Thermus scotoductus strain K1 isolated from a geothermal spring in Nagorno-Karabakh, Armenia.</title>
        <authorList>
            <person name="Saghatelyan A."/>
            <person name="Poghosyan L."/>
            <person name="Panosyan H."/>
            <person name="Birkeland N.-K."/>
        </authorList>
    </citation>
    <scope>NUCLEOTIDE SEQUENCE [LARGE SCALE GENOMIC DNA]</scope>
    <source>
        <strain evidence="3 4">K1</strain>
    </source>
</reference>
<dbReference type="GO" id="GO:0004175">
    <property type="term" value="F:endopeptidase activity"/>
    <property type="evidence" value="ECO:0007669"/>
    <property type="project" value="UniProtKB-ARBA"/>
</dbReference>